<protein>
    <submittedName>
        <fullName evidence="1">Uncharacterized protein</fullName>
    </submittedName>
</protein>
<name>R9GT26_9SPHI</name>
<dbReference type="AlphaFoldDB" id="R9GT26"/>
<organism evidence="1 2">
    <name type="scientific">Arcticibacter svalbardensis MN12-7</name>
    <dbReference type="NCBI Taxonomy" id="1150600"/>
    <lineage>
        <taxon>Bacteria</taxon>
        <taxon>Pseudomonadati</taxon>
        <taxon>Bacteroidota</taxon>
        <taxon>Sphingobacteriia</taxon>
        <taxon>Sphingobacteriales</taxon>
        <taxon>Sphingobacteriaceae</taxon>
        <taxon>Arcticibacter</taxon>
    </lineage>
</organism>
<dbReference type="EMBL" id="AQPN01000079">
    <property type="protein sequence ID" value="EOR94675.1"/>
    <property type="molecule type" value="Genomic_DNA"/>
</dbReference>
<keyword evidence="2" id="KW-1185">Reference proteome</keyword>
<evidence type="ECO:0000313" key="1">
    <source>
        <dbReference type="EMBL" id="EOR94675.1"/>
    </source>
</evidence>
<accession>R9GT26</accession>
<dbReference type="Proteomes" id="UP000014174">
    <property type="component" value="Unassembled WGS sequence"/>
</dbReference>
<sequence length="37" mass="4020">MMPLEAGLLSSIIVSALTVFKDTNRSRNNECAAGYFV</sequence>
<evidence type="ECO:0000313" key="2">
    <source>
        <dbReference type="Proteomes" id="UP000014174"/>
    </source>
</evidence>
<proteinExistence type="predicted"/>
<reference evidence="1 2" key="1">
    <citation type="journal article" date="2013" name="Genome Announc.">
        <title>Draft Genome Sequence of Arcticibacter svalbardensis Strain MN12-7T, a Member of the Family Sphingobacteriaceae Isolated from an Arctic Soil Sample.</title>
        <authorList>
            <person name="Shivaji S."/>
            <person name="Ara S."/>
            <person name="Prasad S."/>
            <person name="Manasa B.P."/>
            <person name="Begum Z."/>
            <person name="Singh A."/>
            <person name="Kumar Pinnaka A."/>
        </authorList>
    </citation>
    <scope>NUCLEOTIDE SEQUENCE [LARGE SCALE GENOMIC DNA]</scope>
    <source>
        <strain evidence="1 2">MN12-7</strain>
    </source>
</reference>
<comment type="caution">
    <text evidence="1">The sequence shown here is derived from an EMBL/GenBank/DDBJ whole genome shotgun (WGS) entry which is preliminary data.</text>
</comment>
<gene>
    <name evidence="1" type="ORF">ADIARSV_2273</name>
</gene>